<comment type="caution">
    <text evidence="2">The sequence shown here is derived from an EMBL/GenBank/DDBJ whole genome shotgun (WGS) entry which is preliminary data.</text>
</comment>
<dbReference type="Gene3D" id="6.10.140.1230">
    <property type="match status" value="1"/>
</dbReference>
<dbReference type="GO" id="GO:0007034">
    <property type="term" value="P:vacuolar transport"/>
    <property type="evidence" value="ECO:0007669"/>
    <property type="project" value="InterPro"/>
</dbReference>
<gene>
    <name evidence="2" type="ORF">C2E21_3065</name>
</gene>
<feature type="region of interest" description="Disordered" evidence="1">
    <location>
        <begin position="1"/>
        <end position="29"/>
    </location>
</feature>
<proteinExistence type="predicted"/>
<reference evidence="2 3" key="1">
    <citation type="journal article" date="2018" name="Plant J.">
        <title>Genome sequences of Chlorella sorokiniana UTEX 1602 and Micractinium conductrix SAG 241.80: implications to maltose excretion by a green alga.</title>
        <authorList>
            <person name="Arriola M.B."/>
            <person name="Velmurugan N."/>
            <person name="Zhang Y."/>
            <person name="Plunkett M.H."/>
            <person name="Hondzo H."/>
            <person name="Barney B.M."/>
        </authorList>
    </citation>
    <scope>NUCLEOTIDE SEQUENCE [LARGE SCALE GENOMIC DNA]</scope>
    <source>
        <strain evidence="3">UTEX 1602</strain>
    </source>
</reference>
<evidence type="ECO:0000313" key="2">
    <source>
        <dbReference type="EMBL" id="PRW58656.1"/>
    </source>
</evidence>
<dbReference type="PANTHER" id="PTHR10476">
    <property type="entry name" value="CHARGED MULTIVESICULAR BODY PROTEIN"/>
    <property type="match status" value="1"/>
</dbReference>
<dbReference type="STRING" id="3076.A0A2P6TX64"/>
<evidence type="ECO:0000313" key="3">
    <source>
        <dbReference type="Proteomes" id="UP000239899"/>
    </source>
</evidence>
<protein>
    <submittedName>
        <fullName evidence="2">Vacuolar sorting-associated 2-like protein 3</fullName>
    </submittedName>
</protein>
<accession>A0A2P6TX64</accession>
<dbReference type="AlphaFoldDB" id="A0A2P6TX64"/>
<sequence length="217" mass="23490">MSALGKLFKKDPTPREVARSSQRDINRNSRDIEREIAALKREEQKLVKEIKAAAKQGNQHGTRILAQQLVRLRGQITKMHTHQAQLKGVGLSVTTAASTATVGASMATAGKAMAQMGVAADAKKMQQQVMAFSRENAKMEMTGEMMDGALEDALDFEGLEDETEDVMAQVLDEIGVDLTSGLVSAPKQRVAAGQRQQQAAQEDAEADELAMRLAALK</sequence>
<feature type="compositionally biased region" description="Basic and acidic residues" evidence="1">
    <location>
        <begin position="8"/>
        <end position="29"/>
    </location>
</feature>
<dbReference type="EMBL" id="LHPG02000005">
    <property type="protein sequence ID" value="PRW58656.1"/>
    <property type="molecule type" value="Genomic_DNA"/>
</dbReference>
<dbReference type="InterPro" id="IPR005024">
    <property type="entry name" value="Snf7_fam"/>
</dbReference>
<dbReference type="Proteomes" id="UP000239899">
    <property type="component" value="Unassembled WGS sequence"/>
</dbReference>
<dbReference type="Pfam" id="PF03357">
    <property type="entry name" value="Snf7"/>
    <property type="match status" value="1"/>
</dbReference>
<organism evidence="2 3">
    <name type="scientific">Chlorella sorokiniana</name>
    <name type="common">Freshwater green alga</name>
    <dbReference type="NCBI Taxonomy" id="3076"/>
    <lineage>
        <taxon>Eukaryota</taxon>
        <taxon>Viridiplantae</taxon>
        <taxon>Chlorophyta</taxon>
        <taxon>core chlorophytes</taxon>
        <taxon>Trebouxiophyceae</taxon>
        <taxon>Chlorellales</taxon>
        <taxon>Chlorellaceae</taxon>
        <taxon>Chlorella clade</taxon>
        <taxon>Chlorella</taxon>
    </lineage>
</organism>
<name>A0A2P6TX64_CHLSO</name>
<evidence type="ECO:0000256" key="1">
    <source>
        <dbReference type="SAM" id="MobiDB-lite"/>
    </source>
</evidence>
<keyword evidence="3" id="KW-1185">Reference proteome</keyword>
<dbReference type="OrthoDB" id="5594417at2759"/>